<name>A0A8S1V869_9CILI</name>
<dbReference type="EMBL" id="CAJJDO010000058">
    <property type="protein sequence ID" value="CAD8173007.1"/>
    <property type="molecule type" value="Genomic_DNA"/>
</dbReference>
<dbReference type="AlphaFoldDB" id="A0A8S1V869"/>
<proteinExistence type="predicted"/>
<comment type="caution">
    <text evidence="1">The sequence shown here is derived from an EMBL/GenBank/DDBJ whole genome shotgun (WGS) entry which is preliminary data.</text>
</comment>
<protein>
    <submittedName>
        <fullName evidence="1">Uncharacterized protein</fullName>
    </submittedName>
</protein>
<evidence type="ECO:0000313" key="2">
    <source>
        <dbReference type="Proteomes" id="UP000689195"/>
    </source>
</evidence>
<gene>
    <name evidence="1" type="ORF">PPENT_87.1.T0580168</name>
</gene>
<accession>A0A8S1V869</accession>
<evidence type="ECO:0000313" key="1">
    <source>
        <dbReference type="EMBL" id="CAD8173007.1"/>
    </source>
</evidence>
<sequence length="239" mass="28495">MRSQDLEFVQENLQILIKKEKDLKPRAYLNSKYQINIHYSVQIKNVKSQLMIHQQSNLNVVTKSENMTIQMLYKEFIKQQNIFIDITKLIKNHKDINQSGVREIEMQNAKKQMENQLMFLIMMIQIMMKKIQQRKGRIQINYQKWKLTQIYSIQLCQFKNTQKKQILLYVVQIRNSKRMLQKYSKKILTEVARVVVDQVKMLLDIAENNINKSNTNVKEAVVVLDGAKVEHKQYMKKSS</sequence>
<keyword evidence="2" id="KW-1185">Reference proteome</keyword>
<organism evidence="1 2">
    <name type="scientific">Paramecium pentaurelia</name>
    <dbReference type="NCBI Taxonomy" id="43138"/>
    <lineage>
        <taxon>Eukaryota</taxon>
        <taxon>Sar</taxon>
        <taxon>Alveolata</taxon>
        <taxon>Ciliophora</taxon>
        <taxon>Intramacronucleata</taxon>
        <taxon>Oligohymenophorea</taxon>
        <taxon>Peniculida</taxon>
        <taxon>Parameciidae</taxon>
        <taxon>Paramecium</taxon>
    </lineage>
</organism>
<dbReference type="OrthoDB" id="302819at2759"/>
<reference evidence="1" key="1">
    <citation type="submission" date="2021-01" db="EMBL/GenBank/DDBJ databases">
        <authorList>
            <consortium name="Genoscope - CEA"/>
            <person name="William W."/>
        </authorList>
    </citation>
    <scope>NUCLEOTIDE SEQUENCE</scope>
</reference>
<dbReference type="Proteomes" id="UP000689195">
    <property type="component" value="Unassembled WGS sequence"/>
</dbReference>